<reference evidence="1" key="1">
    <citation type="journal article" date="2020" name="New Phytol.">
        <title>Comparative genomics reveals dynamic genome evolution in host specialist ectomycorrhizal fungi.</title>
        <authorList>
            <person name="Lofgren L.A."/>
            <person name="Nguyen N.H."/>
            <person name="Vilgalys R."/>
            <person name="Ruytinx J."/>
            <person name="Liao H.L."/>
            <person name="Branco S."/>
            <person name="Kuo A."/>
            <person name="LaButti K."/>
            <person name="Lipzen A."/>
            <person name="Andreopoulos W."/>
            <person name="Pangilinan J."/>
            <person name="Riley R."/>
            <person name="Hundley H."/>
            <person name="Na H."/>
            <person name="Barry K."/>
            <person name="Grigoriev I.V."/>
            <person name="Stajich J.E."/>
            <person name="Kennedy P.G."/>
        </authorList>
    </citation>
    <scope>NUCLEOTIDE SEQUENCE</scope>
    <source>
        <strain evidence="1">DOB743</strain>
    </source>
</reference>
<keyword evidence="2" id="KW-1185">Reference proteome</keyword>
<gene>
    <name evidence="1" type="ORF">EV702DRAFT_1197467</name>
</gene>
<accession>A0A9P7D3I8</accession>
<sequence>MSYISPEWCLYSNNVAFLRNDLHEMCTIPQDWALHTTNAASAWVKQQFLTHIGGRPLVDPPSELDMHTMLSCGQLALRMAKAYQHPIKLDIDIIRYNEALTKRESSMNDAQEDALLMKFPPAERIVLNTPSVVVDLGFRIILWYITDMLSPWNDMYTTTLSMGDLLKKSITTRKGSRWRIHKSNFQPAKMPELTPRCINIALWWFQQGHECYDPPPDNPDDGFKPKVSATLKGKRSLSMIMAMQRPALLASAALRVMHPELYWASVATHLKLRRWSADQGLRDMHRLLTHWASVYTSASIMCNRQSPNY</sequence>
<dbReference type="AlphaFoldDB" id="A0A9P7D3I8"/>
<evidence type="ECO:0000313" key="2">
    <source>
        <dbReference type="Proteomes" id="UP000714275"/>
    </source>
</evidence>
<dbReference type="EMBL" id="JABBWD010000022">
    <property type="protein sequence ID" value="KAG1777151.1"/>
    <property type="molecule type" value="Genomic_DNA"/>
</dbReference>
<evidence type="ECO:0000313" key="1">
    <source>
        <dbReference type="EMBL" id="KAG1777151.1"/>
    </source>
</evidence>
<organism evidence="1 2">
    <name type="scientific">Suillus placidus</name>
    <dbReference type="NCBI Taxonomy" id="48579"/>
    <lineage>
        <taxon>Eukaryota</taxon>
        <taxon>Fungi</taxon>
        <taxon>Dikarya</taxon>
        <taxon>Basidiomycota</taxon>
        <taxon>Agaricomycotina</taxon>
        <taxon>Agaricomycetes</taxon>
        <taxon>Agaricomycetidae</taxon>
        <taxon>Boletales</taxon>
        <taxon>Suillineae</taxon>
        <taxon>Suillaceae</taxon>
        <taxon>Suillus</taxon>
    </lineage>
</organism>
<proteinExistence type="predicted"/>
<dbReference type="OrthoDB" id="2660627at2759"/>
<name>A0A9P7D3I8_9AGAM</name>
<dbReference type="Proteomes" id="UP000714275">
    <property type="component" value="Unassembled WGS sequence"/>
</dbReference>
<protein>
    <submittedName>
        <fullName evidence="1">Uncharacterized protein</fullName>
    </submittedName>
</protein>
<comment type="caution">
    <text evidence="1">The sequence shown here is derived from an EMBL/GenBank/DDBJ whole genome shotgun (WGS) entry which is preliminary data.</text>
</comment>